<feature type="non-terminal residue" evidence="7">
    <location>
        <position position="1"/>
    </location>
</feature>
<feature type="domain" description="Small ribosomal subunit protein uS15 N-terminal" evidence="6">
    <location>
        <begin position="359"/>
        <end position="389"/>
    </location>
</feature>
<dbReference type="SUPFAM" id="SSF47060">
    <property type="entry name" value="S15/NS1 RNA-binding domain"/>
    <property type="match status" value="1"/>
</dbReference>
<dbReference type="FunFam" id="4.10.860.130:FF:000001">
    <property type="entry name" value="40S ribosomal protein S13"/>
    <property type="match status" value="1"/>
</dbReference>
<keyword evidence="2" id="KW-0689">Ribosomal protein</keyword>
<dbReference type="GO" id="GO:0006412">
    <property type="term" value="P:translation"/>
    <property type="evidence" value="ECO:0007669"/>
    <property type="project" value="InterPro"/>
</dbReference>
<feature type="region of interest" description="Disordered" evidence="5">
    <location>
        <begin position="102"/>
        <end position="137"/>
    </location>
</feature>
<feature type="coiled-coil region" evidence="4">
    <location>
        <begin position="171"/>
        <end position="205"/>
    </location>
</feature>
<evidence type="ECO:0000256" key="4">
    <source>
        <dbReference type="SAM" id="Coils"/>
    </source>
</evidence>
<proteinExistence type="inferred from homology"/>
<dbReference type="InterPro" id="IPR009068">
    <property type="entry name" value="uS15_NS1_RNA-bd_sf"/>
</dbReference>
<comment type="caution">
    <text evidence="7">The sequence shown here is derived from an EMBL/GenBank/DDBJ whole genome shotgun (WGS) entry which is preliminary data.</text>
</comment>
<dbReference type="Pfam" id="PF08069">
    <property type="entry name" value="Ribosomal_S13_N"/>
    <property type="match status" value="1"/>
</dbReference>
<organism evidence="7 8">
    <name type="scientific">Kingdonia uniflora</name>
    <dbReference type="NCBI Taxonomy" id="39325"/>
    <lineage>
        <taxon>Eukaryota</taxon>
        <taxon>Viridiplantae</taxon>
        <taxon>Streptophyta</taxon>
        <taxon>Embryophyta</taxon>
        <taxon>Tracheophyta</taxon>
        <taxon>Spermatophyta</taxon>
        <taxon>Magnoliopsida</taxon>
        <taxon>Ranunculales</taxon>
        <taxon>Circaeasteraceae</taxon>
        <taxon>Kingdonia</taxon>
    </lineage>
</organism>
<evidence type="ECO:0000256" key="3">
    <source>
        <dbReference type="ARBA" id="ARBA00023274"/>
    </source>
</evidence>
<dbReference type="InterPro" id="IPR012606">
    <property type="entry name" value="Ribosomal_uS15_N"/>
</dbReference>
<dbReference type="InterPro" id="IPR000589">
    <property type="entry name" value="Ribosomal_uS15"/>
</dbReference>
<protein>
    <recommendedName>
        <fullName evidence="6">Small ribosomal subunit protein uS15 N-terminal domain-containing protein</fullName>
    </recommendedName>
</protein>
<dbReference type="Proteomes" id="UP000541444">
    <property type="component" value="Unassembled WGS sequence"/>
</dbReference>
<dbReference type="GO" id="GO:0022627">
    <property type="term" value="C:cytosolic small ribosomal subunit"/>
    <property type="evidence" value="ECO:0007669"/>
    <property type="project" value="TreeGrafter"/>
</dbReference>
<evidence type="ECO:0000256" key="5">
    <source>
        <dbReference type="SAM" id="MobiDB-lite"/>
    </source>
</evidence>
<dbReference type="EMBL" id="JACGCM010001272">
    <property type="protein sequence ID" value="KAF6157674.1"/>
    <property type="molecule type" value="Genomic_DNA"/>
</dbReference>
<sequence length="474" mass="53943">PKSKVTRKKSQLDTVAQEGIELEAFLEEFGISRKKHANSQSEKVQKSQTMRLMTGFGGKKKRREDRERRVVLPKASKVDFADVPKSTILSKLALTFPKKRMLKCDSSSSTTGGSEVEGEVKKRRTDPSSEMIGAKIIENRPGIEGKLKEVEERATFAARNGEEEMSKMGICLKMEEEKAKLDKGKAKLKKKVARLKAELVREGKRLDSLKTSQEVEINELTAKAGKNLGEVVIQRDRLGCHLLKMGYSKTEVNDIIANTYIEEEEDDKAEDVTVGVLDGLDGVSPQMEPKGMHLRIKELENELAKEKDASASLLSSQAVLQVKLESAHLGKEDTRQYNQEFATEFDRMREANKDRKNQHVKVDENIYKFAKKGLTLSQIGVILHDLHGIAQVKSVIGSKNLRILKSHDAFSPWIAREIPEDLYHLIKKAIAIRKHLERNKKDKDFKFRLIFVESRIHRLARYYKRTNKLPPTWK</sequence>
<dbReference type="CDD" id="cd00353">
    <property type="entry name" value="Ribosomal_S15p_S13e"/>
    <property type="match status" value="1"/>
</dbReference>
<keyword evidence="4" id="KW-0175">Coiled coil</keyword>
<evidence type="ECO:0000256" key="1">
    <source>
        <dbReference type="ARBA" id="ARBA00008434"/>
    </source>
</evidence>
<dbReference type="FunFam" id="1.10.287.10:FF:000003">
    <property type="entry name" value="40S ribosomal protein S13"/>
    <property type="match status" value="1"/>
</dbReference>
<dbReference type="GO" id="GO:0003735">
    <property type="term" value="F:structural constituent of ribosome"/>
    <property type="evidence" value="ECO:0007669"/>
    <property type="project" value="InterPro"/>
</dbReference>
<dbReference type="Pfam" id="PF00312">
    <property type="entry name" value="Ribosomal_S15"/>
    <property type="match status" value="1"/>
</dbReference>
<dbReference type="GO" id="GO:0005730">
    <property type="term" value="C:nucleolus"/>
    <property type="evidence" value="ECO:0007669"/>
    <property type="project" value="TreeGrafter"/>
</dbReference>
<dbReference type="SMART" id="SM01387">
    <property type="entry name" value="Ribosomal_S15"/>
    <property type="match status" value="1"/>
</dbReference>
<feature type="region of interest" description="Disordered" evidence="5">
    <location>
        <begin position="34"/>
        <end position="70"/>
    </location>
</feature>
<dbReference type="GO" id="GO:0070181">
    <property type="term" value="F:small ribosomal subunit rRNA binding"/>
    <property type="evidence" value="ECO:0007669"/>
    <property type="project" value="TreeGrafter"/>
</dbReference>
<dbReference type="PANTHER" id="PTHR11885">
    <property type="entry name" value="RIBOSOMAL PROTEIN S15P/S13E"/>
    <property type="match status" value="1"/>
</dbReference>
<name>A0A7J7MS43_9MAGN</name>
<reference evidence="7 8" key="1">
    <citation type="journal article" date="2020" name="IScience">
        <title>Genome Sequencing of the Endangered Kingdonia uniflora (Circaeasteraceae, Ranunculales) Reveals Potential Mechanisms of Evolutionary Specialization.</title>
        <authorList>
            <person name="Sun Y."/>
            <person name="Deng T."/>
            <person name="Zhang A."/>
            <person name="Moore M.J."/>
            <person name="Landis J.B."/>
            <person name="Lin N."/>
            <person name="Zhang H."/>
            <person name="Zhang X."/>
            <person name="Huang J."/>
            <person name="Zhang X."/>
            <person name="Sun H."/>
            <person name="Wang H."/>
        </authorList>
    </citation>
    <scope>NUCLEOTIDE SEQUENCE [LARGE SCALE GENOMIC DNA]</scope>
    <source>
        <strain evidence="7">TB1705</strain>
        <tissue evidence="7">Leaf</tissue>
    </source>
</reference>
<keyword evidence="8" id="KW-1185">Reference proteome</keyword>
<dbReference type="PANTHER" id="PTHR11885:SF6">
    <property type="entry name" value="SMALL RIBOSOMAL SUBUNIT PROTEIN US15"/>
    <property type="match status" value="1"/>
</dbReference>
<dbReference type="Gene3D" id="4.10.860.130">
    <property type="match status" value="1"/>
</dbReference>
<dbReference type="Gene3D" id="1.10.287.10">
    <property type="entry name" value="S15/NS1, RNA-binding"/>
    <property type="match status" value="1"/>
</dbReference>
<comment type="similarity">
    <text evidence="1">Belongs to the universal ribosomal protein uS15 family.</text>
</comment>
<gene>
    <name evidence="7" type="ORF">GIB67_037247</name>
</gene>
<evidence type="ECO:0000256" key="2">
    <source>
        <dbReference type="ARBA" id="ARBA00022980"/>
    </source>
</evidence>
<evidence type="ECO:0000313" key="8">
    <source>
        <dbReference type="Proteomes" id="UP000541444"/>
    </source>
</evidence>
<evidence type="ECO:0000313" key="7">
    <source>
        <dbReference type="EMBL" id="KAF6157674.1"/>
    </source>
</evidence>
<dbReference type="InterPro" id="IPR023029">
    <property type="entry name" value="Ribosomal_uS15_arc_euk"/>
</dbReference>
<dbReference type="AlphaFoldDB" id="A0A7J7MS43"/>
<evidence type="ECO:0000259" key="6">
    <source>
        <dbReference type="Pfam" id="PF08069"/>
    </source>
</evidence>
<keyword evidence="3" id="KW-0687">Ribonucleoprotein</keyword>
<accession>A0A7J7MS43</accession>
<feature type="compositionally biased region" description="Polar residues" evidence="5">
    <location>
        <begin position="38"/>
        <end position="51"/>
    </location>
</feature>